<comment type="function">
    <text evidence="8">Acts on ADP-mannose and ADP-glucose as well as ADP-ribose. Prevents glycogen biosynthesis. The reaction catalyzed by this enzyme is a limiting step of the gluconeogenic process.</text>
</comment>
<dbReference type="Pfam" id="PF00293">
    <property type="entry name" value="NUDIX"/>
    <property type="match status" value="1"/>
</dbReference>
<dbReference type="RefSeq" id="WP_116302556.1">
    <property type="nucleotide sequence ID" value="NZ_NFZV01000012.1"/>
</dbReference>
<keyword evidence="6" id="KW-0378">Hydrolase</keyword>
<evidence type="ECO:0000256" key="3">
    <source>
        <dbReference type="ARBA" id="ARBA00012453"/>
    </source>
</evidence>
<dbReference type="EMBL" id="NFZW01000003">
    <property type="protein sequence ID" value="RFA38596.1"/>
    <property type="molecule type" value="Genomic_DNA"/>
</dbReference>
<dbReference type="GO" id="GO:0019693">
    <property type="term" value="P:ribose phosphate metabolic process"/>
    <property type="evidence" value="ECO:0007669"/>
    <property type="project" value="TreeGrafter"/>
</dbReference>
<gene>
    <name evidence="15" type="primary">nudF</name>
    <name evidence="15" type="ORF">CAL65_04460</name>
</gene>
<reference evidence="16" key="1">
    <citation type="submission" date="2017-05" db="EMBL/GenBank/DDBJ databases">
        <authorList>
            <person name="Sharma S."/>
            <person name="Sidhu C."/>
            <person name="Pinnaka A.K."/>
        </authorList>
    </citation>
    <scope>NUCLEOTIDE SEQUENCE [LARGE SCALE GENOMIC DNA]</scope>
    <source>
        <strain evidence="16">AK93</strain>
    </source>
</reference>
<dbReference type="GO" id="GO:0019144">
    <property type="term" value="F:ADP-sugar diphosphatase activity"/>
    <property type="evidence" value="ECO:0007669"/>
    <property type="project" value="TreeGrafter"/>
</dbReference>
<evidence type="ECO:0000256" key="9">
    <source>
        <dbReference type="ARBA" id="ARBA00030162"/>
    </source>
</evidence>
<organism evidence="15 16">
    <name type="scientific">Alkalilimnicola ehrlichii</name>
    <dbReference type="NCBI Taxonomy" id="351052"/>
    <lineage>
        <taxon>Bacteria</taxon>
        <taxon>Pseudomonadati</taxon>
        <taxon>Pseudomonadota</taxon>
        <taxon>Gammaproteobacteria</taxon>
        <taxon>Chromatiales</taxon>
        <taxon>Ectothiorhodospiraceae</taxon>
        <taxon>Alkalilimnicola</taxon>
    </lineage>
</organism>
<dbReference type="Gene3D" id="3.90.79.10">
    <property type="entry name" value="Nucleoside Triphosphate Pyrophosphohydrolase"/>
    <property type="match status" value="1"/>
</dbReference>
<proteinExistence type="inferred from homology"/>
<keyword evidence="16" id="KW-1185">Reference proteome</keyword>
<dbReference type="GO" id="GO:0047631">
    <property type="term" value="F:ADP-ribose diphosphatase activity"/>
    <property type="evidence" value="ECO:0007669"/>
    <property type="project" value="UniProtKB-EC"/>
</dbReference>
<feature type="binding site" evidence="13">
    <location>
        <position position="101"/>
    </location>
    <ligand>
        <name>Mg(2+)</name>
        <dbReference type="ChEBI" id="CHEBI:18420"/>
        <label>1</label>
    </ligand>
</feature>
<protein>
    <recommendedName>
        <fullName evidence="4">ADP-ribose pyrophosphatase</fullName>
        <ecNumber evidence="3">3.6.1.13</ecNumber>
    </recommendedName>
    <alternativeName>
        <fullName evidence="9">ADP-ribose diphosphatase</fullName>
    </alternativeName>
    <alternativeName>
        <fullName evidence="11">ADP-ribose phosphohydrolase</fullName>
    </alternativeName>
    <alternativeName>
        <fullName evidence="10">Adenosine diphosphoribose pyrophosphatase</fullName>
    </alternativeName>
</protein>
<evidence type="ECO:0000313" key="15">
    <source>
        <dbReference type="EMBL" id="RFA38596.1"/>
    </source>
</evidence>
<evidence type="ECO:0000313" key="16">
    <source>
        <dbReference type="Proteomes" id="UP000256763"/>
    </source>
</evidence>
<dbReference type="InterPro" id="IPR000086">
    <property type="entry name" value="NUDIX_hydrolase_dom"/>
</dbReference>
<accession>A0A3E0X1J5</accession>
<dbReference type="AlphaFoldDB" id="A0A3E0X1J5"/>
<feature type="binding site" evidence="13">
    <location>
        <position position="153"/>
    </location>
    <ligand>
        <name>Mg(2+)</name>
        <dbReference type="ChEBI" id="CHEBI:18420"/>
        <label>1</label>
    </ligand>
</feature>
<dbReference type="GO" id="GO:0046872">
    <property type="term" value="F:metal ion binding"/>
    <property type="evidence" value="ECO:0007669"/>
    <property type="project" value="UniProtKB-KW"/>
</dbReference>
<dbReference type="InterPro" id="IPR015797">
    <property type="entry name" value="NUDIX_hydrolase-like_dom_sf"/>
</dbReference>
<sequence>MNKRFELLDRSLAYDGFFRIEKYRLRHGLFDGGYGPELTRELFDRGHSVGVLPYDAVRDEVVLVEQFRVGALEDPRGPWLMETVAGMVEEGQTAEQVARRESLEEADCRLGELIPICDYYVSPGGSSEKVAVFCAQANTKGLGGVHGLADEGEDIQVHVVSFDAAMNMIETGVINSAMPIIALQWLALNRERVQDLWGDD</sequence>
<dbReference type="OrthoDB" id="5292471at2"/>
<keyword evidence="7 13" id="KW-0460">Magnesium</keyword>
<feature type="binding site" evidence="13">
    <location>
        <position position="85"/>
    </location>
    <ligand>
        <name>Mg(2+)</name>
        <dbReference type="ChEBI" id="CHEBI:18420"/>
        <label>1</label>
    </ligand>
</feature>
<evidence type="ECO:0000256" key="8">
    <source>
        <dbReference type="ARBA" id="ARBA00025164"/>
    </source>
</evidence>
<dbReference type="EC" id="3.6.1.13" evidence="3"/>
<dbReference type="InterPro" id="IPR004385">
    <property type="entry name" value="NDP_pyrophosphatase"/>
</dbReference>
<dbReference type="PANTHER" id="PTHR11839:SF5">
    <property type="entry name" value="ADP-RIBOSE PYROPHOSPHATASE"/>
    <property type="match status" value="1"/>
</dbReference>
<evidence type="ECO:0000256" key="10">
    <source>
        <dbReference type="ARBA" id="ARBA00030308"/>
    </source>
</evidence>
<comment type="cofactor">
    <cofactor evidence="1 13">
        <name>Mg(2+)</name>
        <dbReference type="ChEBI" id="CHEBI:18420"/>
    </cofactor>
</comment>
<dbReference type="NCBIfam" id="TIGR00052">
    <property type="entry name" value="nudix-type nucleoside diphosphatase, YffH/AdpP family"/>
    <property type="match status" value="1"/>
</dbReference>
<evidence type="ECO:0000256" key="4">
    <source>
        <dbReference type="ARBA" id="ARBA00013297"/>
    </source>
</evidence>
<dbReference type="PANTHER" id="PTHR11839">
    <property type="entry name" value="UDP/ADP-SUGAR PYROPHOSPHATASE"/>
    <property type="match status" value="1"/>
</dbReference>
<evidence type="ECO:0000256" key="12">
    <source>
        <dbReference type="ARBA" id="ARBA00049546"/>
    </source>
</evidence>
<feature type="binding site" evidence="13">
    <location>
        <position position="105"/>
    </location>
    <ligand>
        <name>Mg(2+)</name>
        <dbReference type="ChEBI" id="CHEBI:18420"/>
        <label>1</label>
    </ligand>
</feature>
<dbReference type="GO" id="GO:0005829">
    <property type="term" value="C:cytosol"/>
    <property type="evidence" value="ECO:0007669"/>
    <property type="project" value="TreeGrafter"/>
</dbReference>
<comment type="catalytic activity">
    <reaction evidence="12">
        <text>ADP-D-ribose + H2O = D-ribose 5-phosphate + AMP + 2 H(+)</text>
        <dbReference type="Rhea" id="RHEA:10412"/>
        <dbReference type="ChEBI" id="CHEBI:15377"/>
        <dbReference type="ChEBI" id="CHEBI:15378"/>
        <dbReference type="ChEBI" id="CHEBI:57967"/>
        <dbReference type="ChEBI" id="CHEBI:78346"/>
        <dbReference type="ChEBI" id="CHEBI:456215"/>
        <dbReference type="EC" id="3.6.1.13"/>
    </reaction>
</comment>
<name>A0A3E0X1J5_9GAMM</name>
<dbReference type="Proteomes" id="UP000256763">
    <property type="component" value="Unassembled WGS sequence"/>
</dbReference>
<evidence type="ECO:0000256" key="1">
    <source>
        <dbReference type="ARBA" id="ARBA00001946"/>
    </source>
</evidence>
<evidence type="ECO:0000256" key="6">
    <source>
        <dbReference type="ARBA" id="ARBA00022801"/>
    </source>
</evidence>
<dbReference type="SUPFAM" id="SSF55811">
    <property type="entry name" value="Nudix"/>
    <property type="match status" value="1"/>
</dbReference>
<dbReference type="CDD" id="cd24155">
    <property type="entry name" value="NUDIX_ADPRase"/>
    <property type="match status" value="1"/>
</dbReference>
<evidence type="ECO:0000259" key="14">
    <source>
        <dbReference type="PROSITE" id="PS51462"/>
    </source>
</evidence>
<dbReference type="GO" id="GO:0006753">
    <property type="term" value="P:nucleoside phosphate metabolic process"/>
    <property type="evidence" value="ECO:0007669"/>
    <property type="project" value="TreeGrafter"/>
</dbReference>
<evidence type="ECO:0000256" key="13">
    <source>
        <dbReference type="PIRSR" id="PIRSR604385-2"/>
    </source>
</evidence>
<evidence type="ECO:0000256" key="7">
    <source>
        <dbReference type="ARBA" id="ARBA00022842"/>
    </source>
</evidence>
<dbReference type="PROSITE" id="PS51462">
    <property type="entry name" value="NUDIX"/>
    <property type="match status" value="1"/>
</dbReference>
<feature type="domain" description="Nudix hydrolase" evidence="14">
    <location>
        <begin position="44"/>
        <end position="182"/>
    </location>
</feature>
<comment type="caution">
    <text evidence="15">The sequence shown here is derived from an EMBL/GenBank/DDBJ whole genome shotgun (WGS) entry which is preliminary data.</text>
</comment>
<evidence type="ECO:0000256" key="5">
    <source>
        <dbReference type="ARBA" id="ARBA00022723"/>
    </source>
</evidence>
<evidence type="ECO:0000256" key="2">
    <source>
        <dbReference type="ARBA" id="ARBA00007482"/>
    </source>
</evidence>
<evidence type="ECO:0000256" key="11">
    <source>
        <dbReference type="ARBA" id="ARBA00033056"/>
    </source>
</evidence>
<comment type="similarity">
    <text evidence="2">Belongs to the Nudix hydrolase family. NudF subfamily.</text>
</comment>
<keyword evidence="5 13" id="KW-0479">Metal-binding</keyword>